<evidence type="ECO:0000313" key="2">
    <source>
        <dbReference type="EMBL" id="MBB4695475.1"/>
    </source>
</evidence>
<dbReference type="InterPro" id="IPR006311">
    <property type="entry name" value="TAT_signal"/>
</dbReference>
<feature type="signal peptide" evidence="1">
    <location>
        <begin position="1"/>
        <end position="28"/>
    </location>
</feature>
<comment type="caution">
    <text evidence="2">The sequence shown here is derived from an EMBL/GenBank/DDBJ whole genome shotgun (WGS) entry which is preliminary data.</text>
</comment>
<evidence type="ECO:0000256" key="1">
    <source>
        <dbReference type="SAM" id="SignalP"/>
    </source>
</evidence>
<dbReference type="Proteomes" id="UP000542742">
    <property type="component" value="Unassembled WGS sequence"/>
</dbReference>
<dbReference type="PROSITE" id="PS51318">
    <property type="entry name" value="TAT"/>
    <property type="match status" value="1"/>
</dbReference>
<dbReference type="EMBL" id="JACHMF010000001">
    <property type="protein sequence ID" value="MBB4695475.1"/>
    <property type="molecule type" value="Genomic_DNA"/>
</dbReference>
<dbReference type="AlphaFoldDB" id="A0A7W7CVI9"/>
<reference evidence="2 3" key="1">
    <citation type="submission" date="2020-08" db="EMBL/GenBank/DDBJ databases">
        <title>Sequencing the genomes of 1000 actinobacteria strains.</title>
        <authorList>
            <person name="Klenk H.-P."/>
        </authorList>
    </citation>
    <scope>NUCLEOTIDE SEQUENCE [LARGE SCALE GENOMIC DNA]</scope>
    <source>
        <strain evidence="2 3">DSM 45518</strain>
    </source>
</reference>
<keyword evidence="1" id="KW-0732">Signal</keyword>
<keyword evidence="3" id="KW-1185">Reference proteome</keyword>
<proteinExistence type="predicted"/>
<gene>
    <name evidence="2" type="ORF">BKA14_005623</name>
</gene>
<organism evidence="2 3">
    <name type="scientific">Paractinoplanes abujensis</name>
    <dbReference type="NCBI Taxonomy" id="882441"/>
    <lineage>
        <taxon>Bacteria</taxon>
        <taxon>Bacillati</taxon>
        <taxon>Actinomycetota</taxon>
        <taxon>Actinomycetes</taxon>
        <taxon>Micromonosporales</taxon>
        <taxon>Micromonosporaceae</taxon>
        <taxon>Paractinoplanes</taxon>
    </lineage>
</organism>
<protein>
    <submittedName>
        <fullName evidence="2">Uncharacterized protein</fullName>
    </submittedName>
</protein>
<evidence type="ECO:0000313" key="3">
    <source>
        <dbReference type="Proteomes" id="UP000542742"/>
    </source>
</evidence>
<accession>A0A7W7CVI9</accession>
<dbReference type="RefSeq" id="WP_184953815.1">
    <property type="nucleotide sequence ID" value="NZ_BOMC01000066.1"/>
</dbReference>
<sequence>MTQMTKHLTAGWSRRTGLAALGAAIAMAATFGPGTPGTTRLGASEVAGYATVTAADTITATSVLAGGAAAGRGVSKTHESV</sequence>
<name>A0A7W7CVI9_9ACTN</name>
<feature type="chain" id="PRO_5031223444" evidence="1">
    <location>
        <begin position="29"/>
        <end position="81"/>
    </location>
</feature>